<feature type="transmembrane region" description="Helical" evidence="2">
    <location>
        <begin position="6"/>
        <end position="24"/>
    </location>
</feature>
<proteinExistence type="predicted"/>
<evidence type="ECO:0000313" key="4">
    <source>
        <dbReference type="Proteomes" id="UP000019063"/>
    </source>
</evidence>
<dbReference type="EMBL" id="AQQW01000012">
    <property type="protein sequence ID" value="ETW11452.1"/>
    <property type="molecule type" value="Genomic_DNA"/>
</dbReference>
<evidence type="ECO:0000256" key="1">
    <source>
        <dbReference type="SAM" id="MobiDB-lite"/>
    </source>
</evidence>
<dbReference type="RefSeq" id="WP_051487870.1">
    <property type="nucleotide sequence ID" value="NZ_AQQW01000012.1"/>
</dbReference>
<comment type="caution">
    <text evidence="3">The sequence shown here is derived from an EMBL/GenBank/DDBJ whole genome shotgun (WGS) entry which is preliminary data.</text>
</comment>
<dbReference type="AlphaFoldDB" id="W4HFC5"/>
<protein>
    <recommendedName>
        <fullName evidence="5">Flagellar motor switch protein</fullName>
    </recommendedName>
</protein>
<accession>W4HFC5</accession>
<keyword evidence="2" id="KW-0812">Transmembrane</keyword>
<keyword evidence="4" id="KW-1185">Reference proteome</keyword>
<name>W4HFC5_9RHOB</name>
<keyword evidence="2" id="KW-0472">Membrane</keyword>
<keyword evidence="2" id="KW-1133">Transmembrane helix</keyword>
<evidence type="ECO:0000256" key="2">
    <source>
        <dbReference type="SAM" id="Phobius"/>
    </source>
</evidence>
<dbReference type="eggNOG" id="ENOG503356Y">
    <property type="taxonomic scope" value="Bacteria"/>
</dbReference>
<evidence type="ECO:0008006" key="5">
    <source>
        <dbReference type="Google" id="ProtNLM"/>
    </source>
</evidence>
<dbReference type="Proteomes" id="UP000019063">
    <property type="component" value="Unassembled WGS sequence"/>
</dbReference>
<gene>
    <name evidence="3" type="ORF">ATO8_17315</name>
</gene>
<evidence type="ECO:0000313" key="3">
    <source>
        <dbReference type="EMBL" id="ETW11452.1"/>
    </source>
</evidence>
<feature type="region of interest" description="Disordered" evidence="1">
    <location>
        <begin position="60"/>
        <end position="91"/>
    </location>
</feature>
<sequence length="115" mass="12274">MIGTLLDLAIIALLVGAVGFGLVIDRRVKRLTAALRELEPAVQHFSSAVDRSVASVTTLKTETRATQAQPPLRREAAPAPARSTAGLDMTGGTARIEGKADLVRSFFDTMRSREA</sequence>
<dbReference type="STRING" id="1379903.ATO8_17315"/>
<reference evidence="3 4" key="1">
    <citation type="journal article" date="2014" name="Antonie Van Leeuwenhoek">
        <title>Roseivivax atlanticus sp. nov., isolated from surface seawater of the Atlantic Ocean.</title>
        <authorList>
            <person name="Li G."/>
            <person name="Lai Q."/>
            <person name="Liu X."/>
            <person name="Sun F."/>
            <person name="Shao Z."/>
        </authorList>
    </citation>
    <scope>NUCLEOTIDE SEQUENCE [LARGE SCALE GENOMIC DNA]</scope>
    <source>
        <strain evidence="3 4">22II-s10s</strain>
    </source>
</reference>
<organism evidence="3 4">
    <name type="scientific">Roseivivax marinus</name>
    <dbReference type="NCBI Taxonomy" id="1379903"/>
    <lineage>
        <taxon>Bacteria</taxon>
        <taxon>Pseudomonadati</taxon>
        <taxon>Pseudomonadota</taxon>
        <taxon>Alphaproteobacteria</taxon>
        <taxon>Rhodobacterales</taxon>
        <taxon>Roseobacteraceae</taxon>
        <taxon>Roseivivax</taxon>
    </lineage>
</organism>